<proteinExistence type="predicted"/>
<name>A0A9X2KUV4_9GAMM</name>
<dbReference type="Proteomes" id="UP001139319">
    <property type="component" value="Unassembled WGS sequence"/>
</dbReference>
<comment type="caution">
    <text evidence="2">The sequence shown here is derived from an EMBL/GenBank/DDBJ whole genome shotgun (WGS) entry which is preliminary data.</text>
</comment>
<protein>
    <recommendedName>
        <fullName evidence="4">Porin</fullName>
    </recommendedName>
</protein>
<dbReference type="EMBL" id="JAMFTH010000006">
    <property type="protein sequence ID" value="MCP8900597.1"/>
    <property type="molecule type" value="Genomic_DNA"/>
</dbReference>
<keyword evidence="3" id="KW-1185">Reference proteome</keyword>
<dbReference type="RefSeq" id="WP_253968892.1">
    <property type="nucleotide sequence ID" value="NZ_JAMFTH010000006.1"/>
</dbReference>
<keyword evidence="1" id="KW-0732">Signal</keyword>
<reference evidence="2" key="1">
    <citation type="submission" date="2022-05" db="EMBL/GenBank/DDBJ databases">
        <authorList>
            <person name="Sun H.-N."/>
        </authorList>
    </citation>
    <scope>NUCLEOTIDE SEQUENCE</scope>
    <source>
        <strain evidence="2">HB14</strain>
    </source>
</reference>
<evidence type="ECO:0000313" key="3">
    <source>
        <dbReference type="Proteomes" id="UP001139319"/>
    </source>
</evidence>
<accession>A0A9X2KUV4</accession>
<evidence type="ECO:0000313" key="2">
    <source>
        <dbReference type="EMBL" id="MCP8900597.1"/>
    </source>
</evidence>
<feature type="signal peptide" evidence="1">
    <location>
        <begin position="1"/>
        <end position="29"/>
    </location>
</feature>
<sequence length="406" mass="46301">MFYVSLKAQLRAAVPALLLWTLLAAQVSAETSELSGSVDLQSRWFTQSNLYAEQADNAYSVAAQLDYYRDWDNYRQRLVISAFARIDSADAERSHADLSELYWWRELDDKELYAGIRQVFWGVTETVHLVDIINQTDWVEDIDGEEKLGQPMFSLLSEQAWGTVEIFALLGFRERSFPGPEGRLRDARVVDHDKASYQSSSGKKRIDLALRWSRVLGSWDIGLSHFSGTSRKPILKPVPGNRAPVLAPYYPLIEQSGLDLQKTHGAWLWKLEAISVKQRGDGRNTAVVGGFEYSIFGIADSAADVGLLLEYQFDDRRGRRATSYQNDLAVGARWRLNDFQSTEVLASASVDLDWGTRFLSVEASRRLSNYWSLEAEIRVFDHVPATDPLYTIRNDDYVQLELRRYF</sequence>
<organism evidence="2 3">
    <name type="scientific">Gilvimarinus xylanilyticus</name>
    <dbReference type="NCBI Taxonomy" id="2944139"/>
    <lineage>
        <taxon>Bacteria</taxon>
        <taxon>Pseudomonadati</taxon>
        <taxon>Pseudomonadota</taxon>
        <taxon>Gammaproteobacteria</taxon>
        <taxon>Cellvibrionales</taxon>
        <taxon>Cellvibrionaceae</taxon>
        <taxon>Gilvimarinus</taxon>
    </lineage>
</organism>
<evidence type="ECO:0000256" key="1">
    <source>
        <dbReference type="SAM" id="SignalP"/>
    </source>
</evidence>
<evidence type="ECO:0008006" key="4">
    <source>
        <dbReference type="Google" id="ProtNLM"/>
    </source>
</evidence>
<reference evidence="2" key="2">
    <citation type="submission" date="2023-01" db="EMBL/GenBank/DDBJ databases">
        <title>Gilvimarinus xylanilyticus HB14 isolated from Caulerpa lentillifera aquaculture base in Hainan, China.</title>
        <authorList>
            <person name="Zhang Y.-J."/>
        </authorList>
    </citation>
    <scope>NUCLEOTIDE SEQUENCE</scope>
    <source>
        <strain evidence="2">HB14</strain>
    </source>
</reference>
<dbReference type="AlphaFoldDB" id="A0A9X2KUV4"/>
<feature type="chain" id="PRO_5040737945" description="Porin" evidence="1">
    <location>
        <begin position="30"/>
        <end position="406"/>
    </location>
</feature>
<gene>
    <name evidence="2" type="ORF">M6D89_14915</name>
</gene>